<evidence type="ECO:0000313" key="2">
    <source>
        <dbReference type="EMBL" id="OBR87177.1"/>
    </source>
</evidence>
<evidence type="ECO:0000256" key="1">
    <source>
        <dbReference type="SAM" id="MobiDB-lite"/>
    </source>
</evidence>
<name>A0A1A6AAT1_9TREE</name>
<feature type="compositionally biased region" description="Acidic residues" evidence="1">
    <location>
        <begin position="112"/>
        <end position="127"/>
    </location>
</feature>
<dbReference type="OrthoDB" id="10519034at2759"/>
<gene>
    <name evidence="2" type="ORF">I303_03201</name>
</gene>
<organism evidence="2">
    <name type="scientific">Kwoniella dejecticola CBS 10117</name>
    <dbReference type="NCBI Taxonomy" id="1296121"/>
    <lineage>
        <taxon>Eukaryota</taxon>
        <taxon>Fungi</taxon>
        <taxon>Dikarya</taxon>
        <taxon>Basidiomycota</taxon>
        <taxon>Agaricomycotina</taxon>
        <taxon>Tremellomycetes</taxon>
        <taxon>Tremellales</taxon>
        <taxon>Cryptococcaceae</taxon>
        <taxon>Kwoniella</taxon>
    </lineage>
</organism>
<proteinExistence type="predicted"/>
<reference evidence="2" key="1">
    <citation type="submission" date="2013-07" db="EMBL/GenBank/DDBJ databases">
        <title>The Genome Sequence of Cryptococcus dejecticola CBS10117.</title>
        <authorList>
            <consortium name="The Broad Institute Genome Sequencing Platform"/>
            <person name="Cuomo C."/>
            <person name="Litvintseva A."/>
            <person name="Chen Y."/>
            <person name="Heitman J."/>
            <person name="Sun S."/>
            <person name="Springer D."/>
            <person name="Dromer F."/>
            <person name="Young S.K."/>
            <person name="Zeng Q."/>
            <person name="Gargeya S."/>
            <person name="Fitzgerald M."/>
            <person name="Abouelleil A."/>
            <person name="Alvarado L."/>
            <person name="Berlin A.M."/>
            <person name="Chapman S.B."/>
            <person name="Dewar J."/>
            <person name="Goldberg J."/>
            <person name="Griggs A."/>
            <person name="Gujja S."/>
            <person name="Hansen M."/>
            <person name="Howarth C."/>
            <person name="Imamovic A."/>
            <person name="Larimer J."/>
            <person name="McCowan C."/>
            <person name="Murphy C."/>
            <person name="Pearson M."/>
            <person name="Priest M."/>
            <person name="Roberts A."/>
            <person name="Saif S."/>
            <person name="Shea T."/>
            <person name="Sykes S."/>
            <person name="Wortman J."/>
            <person name="Nusbaum C."/>
            <person name="Birren B."/>
        </authorList>
    </citation>
    <scope>NUCLEOTIDE SEQUENCE [LARGE SCALE GENOMIC DNA]</scope>
    <source>
        <strain evidence="2">CBS 10117</strain>
    </source>
</reference>
<dbReference type="VEuPathDB" id="FungiDB:I303_03201"/>
<feature type="region of interest" description="Disordered" evidence="1">
    <location>
        <begin position="1"/>
        <end position="22"/>
    </location>
</feature>
<protein>
    <submittedName>
        <fullName evidence="2">Uncharacterized protein</fullName>
    </submittedName>
</protein>
<dbReference type="EMBL" id="KI894029">
    <property type="protein sequence ID" value="OBR87177.1"/>
    <property type="molecule type" value="Genomic_DNA"/>
</dbReference>
<accession>A0A1A6AAT1</accession>
<dbReference type="AlphaFoldDB" id="A0A1A6AAT1"/>
<feature type="compositionally biased region" description="Acidic residues" evidence="1">
    <location>
        <begin position="9"/>
        <end position="21"/>
    </location>
</feature>
<sequence length="133" mass="15191">MSTQNGYEADLEEEAEEDEEEHVCVDPATCPLHCSREECKMFCALPFTTADDGIDRDVYWDAHEKYEETRTPTDFKEAKEETEVGAALIKAYNELIDAKSALKAAKQRENYDADELDDSYAEEEEEYNCPNGE</sequence>
<feature type="region of interest" description="Disordered" evidence="1">
    <location>
        <begin position="104"/>
        <end position="133"/>
    </location>
</feature>